<reference evidence="3" key="1">
    <citation type="submission" date="2017-11" db="EMBL/GenBank/DDBJ databases">
        <authorList>
            <person name="Watanabe M."/>
            <person name="Kojima H."/>
        </authorList>
    </citation>
    <scope>NUCLEOTIDE SEQUENCE [LARGE SCALE GENOMIC DNA]</scope>
    <source>
        <strain evidence="3">Tokyo 01</strain>
    </source>
</reference>
<keyword evidence="3" id="KW-1185">Reference proteome</keyword>
<comment type="caution">
    <text evidence="2">The sequence shown here is derived from an EMBL/GenBank/DDBJ whole genome shotgun (WGS) entry which is preliminary data.</text>
</comment>
<feature type="transmembrane region" description="Helical" evidence="1">
    <location>
        <begin position="44"/>
        <end position="64"/>
    </location>
</feature>
<keyword evidence="1" id="KW-1133">Transmembrane helix</keyword>
<name>A0A401G4I5_9BACT</name>
<accession>A0A401G4I5</accession>
<reference evidence="3" key="2">
    <citation type="submission" date="2019-01" db="EMBL/GenBank/DDBJ databases">
        <title>Genome sequence of Desulfonema ishimotonii strain Tokyo 01.</title>
        <authorList>
            <person name="Fukui M."/>
        </authorList>
    </citation>
    <scope>NUCLEOTIDE SEQUENCE [LARGE SCALE GENOMIC DNA]</scope>
    <source>
        <strain evidence="3">Tokyo 01</strain>
    </source>
</reference>
<dbReference type="AlphaFoldDB" id="A0A401G4I5"/>
<evidence type="ECO:0000256" key="1">
    <source>
        <dbReference type="SAM" id="Phobius"/>
    </source>
</evidence>
<dbReference type="Proteomes" id="UP000288096">
    <property type="component" value="Unassembled WGS sequence"/>
</dbReference>
<organism evidence="2 3">
    <name type="scientific">Desulfonema ishimotonii</name>
    <dbReference type="NCBI Taxonomy" id="45657"/>
    <lineage>
        <taxon>Bacteria</taxon>
        <taxon>Pseudomonadati</taxon>
        <taxon>Thermodesulfobacteriota</taxon>
        <taxon>Desulfobacteria</taxon>
        <taxon>Desulfobacterales</taxon>
        <taxon>Desulfococcaceae</taxon>
        <taxon>Desulfonema</taxon>
    </lineage>
</organism>
<evidence type="ECO:0000313" key="3">
    <source>
        <dbReference type="Proteomes" id="UP000288096"/>
    </source>
</evidence>
<keyword evidence="1" id="KW-0472">Membrane</keyword>
<gene>
    <name evidence="2" type="ORF">DENIS_5167</name>
</gene>
<feature type="transmembrane region" description="Helical" evidence="1">
    <location>
        <begin position="7"/>
        <end position="24"/>
    </location>
</feature>
<dbReference type="EMBL" id="BEXT01000001">
    <property type="protein sequence ID" value="GBC64149.1"/>
    <property type="molecule type" value="Genomic_DNA"/>
</dbReference>
<proteinExistence type="predicted"/>
<evidence type="ECO:0000313" key="2">
    <source>
        <dbReference type="EMBL" id="GBC64149.1"/>
    </source>
</evidence>
<keyword evidence="1" id="KW-0812">Transmembrane</keyword>
<protein>
    <submittedName>
        <fullName evidence="2">Uncharacterized protein</fullName>
    </submittedName>
</protein>
<sequence>MNFLRYIPLFTYLLILYNALAFMGGPEQSVLAAVWLKLNLISGAVFTITVDYLLIIVGVIILYIEIYKSTRPSAASVIDHALSMVVFVIYLIEFIIVPNVGTAAFLVLTLMAFLDVIAGFTVSISSARRDISIG</sequence>
<feature type="transmembrane region" description="Helical" evidence="1">
    <location>
        <begin position="76"/>
        <end position="97"/>
    </location>
</feature>
<feature type="transmembrane region" description="Helical" evidence="1">
    <location>
        <begin position="103"/>
        <end position="124"/>
    </location>
</feature>